<accession>A0A1E3QL08</accession>
<evidence type="ECO:0000256" key="4">
    <source>
        <dbReference type="ARBA" id="ARBA00023242"/>
    </source>
</evidence>
<organism evidence="7 8">
    <name type="scientific">Babjeviella inositovora NRRL Y-12698</name>
    <dbReference type="NCBI Taxonomy" id="984486"/>
    <lineage>
        <taxon>Eukaryota</taxon>
        <taxon>Fungi</taxon>
        <taxon>Dikarya</taxon>
        <taxon>Ascomycota</taxon>
        <taxon>Saccharomycotina</taxon>
        <taxon>Pichiomycetes</taxon>
        <taxon>Serinales incertae sedis</taxon>
        <taxon>Babjeviella</taxon>
    </lineage>
</organism>
<dbReference type="STRING" id="984486.A0A1E3QL08"/>
<evidence type="ECO:0000313" key="8">
    <source>
        <dbReference type="Proteomes" id="UP000094336"/>
    </source>
</evidence>
<keyword evidence="3" id="KW-0804">Transcription</keyword>
<evidence type="ECO:0000256" key="3">
    <source>
        <dbReference type="ARBA" id="ARBA00023163"/>
    </source>
</evidence>
<dbReference type="Pfam" id="PF08265">
    <property type="entry name" value="YL1_C"/>
    <property type="match status" value="1"/>
</dbReference>
<dbReference type="EMBL" id="KV454435">
    <property type="protein sequence ID" value="ODQ78389.1"/>
    <property type="molecule type" value="Genomic_DNA"/>
</dbReference>
<dbReference type="RefSeq" id="XP_018983717.1">
    <property type="nucleotide sequence ID" value="XM_019131916.1"/>
</dbReference>
<sequence>MPDMNEISYLTTKPHSFKSPTWKAPNRRHKPLKQLLSDEQKRLNTHEPPLANDPVTYFSVEAPPSLRPLKVYCDITGLPTTYKAPGSNLRYYDAEVFELIRNIAPGVDQQYLELRAANVILR</sequence>
<evidence type="ECO:0000313" key="7">
    <source>
        <dbReference type="EMBL" id="ODQ78389.1"/>
    </source>
</evidence>
<evidence type="ECO:0000256" key="2">
    <source>
        <dbReference type="ARBA" id="ARBA00023015"/>
    </source>
</evidence>
<evidence type="ECO:0000256" key="5">
    <source>
        <dbReference type="SAM" id="MobiDB-lite"/>
    </source>
</evidence>
<evidence type="ECO:0000259" key="6">
    <source>
        <dbReference type="SMART" id="SM00993"/>
    </source>
</evidence>
<keyword evidence="8" id="KW-1185">Reference proteome</keyword>
<dbReference type="GeneID" id="30149769"/>
<protein>
    <recommendedName>
        <fullName evidence="6">Vps72/YL1 C-terminal domain-containing protein</fullName>
    </recommendedName>
</protein>
<comment type="subcellular location">
    <subcellularLocation>
        <location evidence="1">Nucleus</location>
    </subcellularLocation>
</comment>
<gene>
    <name evidence="7" type="ORF">BABINDRAFT_39224</name>
</gene>
<dbReference type="InterPro" id="IPR029525">
    <property type="entry name" value="INO80C/Ies6"/>
</dbReference>
<feature type="region of interest" description="Disordered" evidence="5">
    <location>
        <begin position="1"/>
        <end position="27"/>
    </location>
</feature>
<feature type="domain" description="Vps72/YL1 C-terminal" evidence="6">
    <location>
        <begin position="71"/>
        <end position="100"/>
    </location>
</feature>
<evidence type="ECO:0000256" key="1">
    <source>
        <dbReference type="ARBA" id="ARBA00004123"/>
    </source>
</evidence>
<keyword evidence="4" id="KW-0539">Nucleus</keyword>
<dbReference type="GO" id="GO:0031011">
    <property type="term" value="C:Ino80 complex"/>
    <property type="evidence" value="ECO:0007669"/>
    <property type="project" value="EnsemblFungi"/>
</dbReference>
<proteinExistence type="predicted"/>
<dbReference type="GO" id="GO:0006338">
    <property type="term" value="P:chromatin remodeling"/>
    <property type="evidence" value="ECO:0007669"/>
    <property type="project" value="EnsemblFungi"/>
</dbReference>
<dbReference type="AlphaFoldDB" id="A0A1E3QL08"/>
<keyword evidence="2" id="KW-0805">Transcription regulation</keyword>
<dbReference type="PANTHER" id="PTHR31200:SF1">
    <property type="entry name" value="INO80 COMPLEX SUBUNIT C"/>
    <property type="match status" value="1"/>
</dbReference>
<reference evidence="8" key="1">
    <citation type="submission" date="2016-05" db="EMBL/GenBank/DDBJ databases">
        <title>Comparative genomics of biotechnologically important yeasts.</title>
        <authorList>
            <consortium name="DOE Joint Genome Institute"/>
            <person name="Riley R."/>
            <person name="Haridas S."/>
            <person name="Wolfe K.H."/>
            <person name="Lopes M.R."/>
            <person name="Hittinger C.T."/>
            <person name="Goker M."/>
            <person name="Salamov A."/>
            <person name="Wisecaver J."/>
            <person name="Long T.M."/>
            <person name="Aerts A.L."/>
            <person name="Barry K."/>
            <person name="Choi C."/>
            <person name="Clum A."/>
            <person name="Coughlan A.Y."/>
            <person name="Deshpande S."/>
            <person name="Douglass A.P."/>
            <person name="Hanson S.J."/>
            <person name="Klenk H.-P."/>
            <person name="Labutti K."/>
            <person name="Lapidus A."/>
            <person name="Lindquist E."/>
            <person name="Lipzen A."/>
            <person name="Meier-Kolthoff J.P."/>
            <person name="Ohm R.A."/>
            <person name="Otillar R.P."/>
            <person name="Pangilinan J."/>
            <person name="Peng Y."/>
            <person name="Rokas A."/>
            <person name="Rosa C.A."/>
            <person name="Scheuner C."/>
            <person name="Sibirny A.A."/>
            <person name="Slot J.C."/>
            <person name="Stielow J.B."/>
            <person name="Sun H."/>
            <person name="Kurtzman C.P."/>
            <person name="Blackwell M."/>
            <person name="Grigoriev I.V."/>
            <person name="Jeffries T.W."/>
        </authorList>
    </citation>
    <scope>NUCLEOTIDE SEQUENCE [LARGE SCALE GENOMIC DNA]</scope>
    <source>
        <strain evidence="8">NRRL Y-12698</strain>
    </source>
</reference>
<dbReference type="PANTHER" id="PTHR31200">
    <property type="entry name" value="INO80 COMPLEX SUBUNIT C"/>
    <property type="match status" value="1"/>
</dbReference>
<dbReference type="InterPro" id="IPR013272">
    <property type="entry name" value="Vps72/YL1_C"/>
</dbReference>
<name>A0A1E3QL08_9ASCO</name>
<dbReference type="SMART" id="SM00993">
    <property type="entry name" value="YL1_C"/>
    <property type="match status" value="1"/>
</dbReference>
<dbReference type="GO" id="GO:0034080">
    <property type="term" value="P:CENP-A containing chromatin assembly"/>
    <property type="evidence" value="ECO:0007669"/>
    <property type="project" value="EnsemblFungi"/>
</dbReference>
<dbReference type="OrthoDB" id="49520at2759"/>
<dbReference type="Proteomes" id="UP000094336">
    <property type="component" value="Unassembled WGS sequence"/>
</dbReference>